<keyword evidence="2" id="KW-1185">Reference proteome</keyword>
<dbReference type="SUPFAM" id="SSF53098">
    <property type="entry name" value="Ribonuclease H-like"/>
    <property type="match status" value="1"/>
</dbReference>
<dbReference type="Proteomes" id="UP000789405">
    <property type="component" value="Unassembled WGS sequence"/>
</dbReference>
<gene>
    <name evidence="1" type="ORF">DERYTH_LOCUS6630</name>
</gene>
<dbReference type="OrthoDB" id="2447483at2759"/>
<dbReference type="InterPro" id="IPR012337">
    <property type="entry name" value="RNaseH-like_sf"/>
</dbReference>
<comment type="caution">
    <text evidence="1">The sequence shown here is derived from an EMBL/GenBank/DDBJ whole genome shotgun (WGS) entry which is preliminary data.</text>
</comment>
<evidence type="ECO:0000313" key="1">
    <source>
        <dbReference type="EMBL" id="CAG8579809.1"/>
    </source>
</evidence>
<organism evidence="1 2">
    <name type="scientific">Dentiscutata erythropus</name>
    <dbReference type="NCBI Taxonomy" id="1348616"/>
    <lineage>
        <taxon>Eukaryota</taxon>
        <taxon>Fungi</taxon>
        <taxon>Fungi incertae sedis</taxon>
        <taxon>Mucoromycota</taxon>
        <taxon>Glomeromycotina</taxon>
        <taxon>Glomeromycetes</taxon>
        <taxon>Diversisporales</taxon>
        <taxon>Gigasporaceae</taxon>
        <taxon>Dentiscutata</taxon>
    </lineage>
</organism>
<dbReference type="AlphaFoldDB" id="A0A9N9BVZ9"/>
<sequence>MLLSEKQGPQWIDIRNNKTSWSCVYNSQTSSINHYLGSVYKKYEKKLLFDILICIELFKYSYTGNRIRNTIISKITSLDLIDKVKVAVTDNGFNIVKAIREWKMLSIYKKLSSFFNSSKQNERLEEAQHQLLSRYEDLEANQDDMLNYLLELLKPIEEATEWLSSQKYCMLSLIYPTMQVLKYDYVVAKENDEGILFLFFC</sequence>
<accession>A0A9N9BVZ9</accession>
<evidence type="ECO:0000313" key="2">
    <source>
        <dbReference type="Proteomes" id="UP000789405"/>
    </source>
</evidence>
<name>A0A9N9BVZ9_9GLOM</name>
<proteinExistence type="predicted"/>
<protein>
    <submittedName>
        <fullName evidence="1">824_t:CDS:1</fullName>
    </submittedName>
</protein>
<dbReference type="EMBL" id="CAJVPY010003045">
    <property type="protein sequence ID" value="CAG8579809.1"/>
    <property type="molecule type" value="Genomic_DNA"/>
</dbReference>
<reference evidence="1" key="1">
    <citation type="submission" date="2021-06" db="EMBL/GenBank/DDBJ databases">
        <authorList>
            <person name="Kallberg Y."/>
            <person name="Tangrot J."/>
            <person name="Rosling A."/>
        </authorList>
    </citation>
    <scope>NUCLEOTIDE SEQUENCE</scope>
    <source>
        <strain evidence="1">MA453B</strain>
    </source>
</reference>